<protein>
    <submittedName>
        <fullName evidence="3 4">Uncharacterized protein</fullName>
    </submittedName>
</protein>
<evidence type="ECO:0000313" key="4">
    <source>
        <dbReference type="WBParaSite" id="TMUE_1000005265.2"/>
    </source>
</evidence>
<dbReference type="WBParaSite" id="TMUE_1000005265.2">
    <property type="protein sequence ID" value="TMUE_1000005265.2"/>
    <property type="gene ID" value="WBGene00287855"/>
</dbReference>
<reference evidence="3" key="3">
    <citation type="submission" date="2019-12" db="UniProtKB">
        <authorList>
            <consortium name="WormBaseParasite"/>
        </authorList>
    </citation>
    <scope>IDENTIFICATION</scope>
</reference>
<feature type="region of interest" description="Disordered" evidence="1">
    <location>
        <begin position="1"/>
        <end position="25"/>
    </location>
</feature>
<feature type="compositionally biased region" description="Polar residues" evidence="1">
    <location>
        <begin position="13"/>
        <end position="22"/>
    </location>
</feature>
<evidence type="ECO:0000313" key="2">
    <source>
        <dbReference type="Proteomes" id="UP000046395"/>
    </source>
</evidence>
<evidence type="ECO:0000256" key="1">
    <source>
        <dbReference type="SAM" id="MobiDB-lite"/>
    </source>
</evidence>
<sequence length="326" mass="37555">MAVKTEEFHCASGSEQSGSLQRTESDEWLAAVPDLELSAMLPPVRKGTWTSDSSDPAASSLTRTTEEHESYDFCEMFDYICDFVRSPRRNQLNVNQRKRPRMKAKEDQRFSDLGRNRLAAMQNTQHKDPVLRDRTESDEWLADVPDLELSAMLPPVRKGTWTFSSSCFNSSDPAASSLTRTTAEQESDDFCQVLDYLCDFVRSPRRNQLNVNQRKRPRMKAKEDQRFSYHGRNRLAAMQNTQHKDLVLRDRTESDEWLAAIPDLELSAMLPPVRKGTWTFSNSCFDSSNPDASSLTRTTAEHESDDFYKVFDYLCGFVRRTRRNQC</sequence>
<dbReference type="WBParaSite" id="TMUE_1000005265.1">
    <property type="protein sequence ID" value="TMUE_1000005265.1"/>
    <property type="gene ID" value="WBGene00287855"/>
</dbReference>
<proteinExistence type="predicted"/>
<dbReference type="WBParaSite" id="TMUE_1000005265.4">
    <property type="protein sequence ID" value="TMUE_1000005265.4"/>
    <property type="gene ID" value="WBGene00287855"/>
</dbReference>
<reference evidence="2" key="2">
    <citation type="submission" date="2014-03" db="EMBL/GenBank/DDBJ databases">
        <title>The whipworm genome and dual-species transcriptomics of an intimate host-pathogen interaction.</title>
        <authorList>
            <person name="Foth B.J."/>
            <person name="Tsai I.J."/>
            <person name="Reid A.J."/>
            <person name="Bancroft A.J."/>
            <person name="Nichol S."/>
            <person name="Tracey A."/>
            <person name="Holroyd N."/>
            <person name="Cotton J.A."/>
            <person name="Stanley E.J."/>
            <person name="Zarowiecki M."/>
            <person name="Liu J.Z."/>
            <person name="Huckvale T."/>
            <person name="Cooper P.J."/>
            <person name="Grencis R.K."/>
            <person name="Berriman M."/>
        </authorList>
    </citation>
    <scope>NUCLEOTIDE SEQUENCE [LARGE SCALE GENOMIC DNA]</scope>
    <source>
        <strain evidence="2">Edinburgh</strain>
    </source>
</reference>
<reference evidence="2" key="1">
    <citation type="submission" date="2013-11" db="EMBL/GenBank/DDBJ databases">
        <authorList>
            <person name="Aslett M."/>
        </authorList>
    </citation>
    <scope>NUCLEOTIDE SEQUENCE [LARGE SCALE GENOMIC DNA]</scope>
    <source>
        <strain evidence="2">Edinburgh</strain>
    </source>
</reference>
<organism evidence="2 3">
    <name type="scientific">Trichuris muris</name>
    <name type="common">Mouse whipworm</name>
    <dbReference type="NCBI Taxonomy" id="70415"/>
    <lineage>
        <taxon>Eukaryota</taxon>
        <taxon>Metazoa</taxon>
        <taxon>Ecdysozoa</taxon>
        <taxon>Nematoda</taxon>
        <taxon>Enoplea</taxon>
        <taxon>Dorylaimia</taxon>
        <taxon>Trichinellida</taxon>
        <taxon>Trichuridae</taxon>
        <taxon>Trichuris</taxon>
    </lineage>
</organism>
<keyword evidence="2" id="KW-1185">Reference proteome</keyword>
<dbReference type="Proteomes" id="UP000046395">
    <property type="component" value="Unassembled WGS sequence"/>
</dbReference>
<evidence type="ECO:0000313" key="3">
    <source>
        <dbReference type="WBParaSite" id="TMUE_1000005265.1"/>
    </source>
</evidence>
<dbReference type="AlphaFoldDB" id="A0A5S6QDU5"/>
<feature type="region of interest" description="Disordered" evidence="1">
    <location>
        <begin position="46"/>
        <end position="65"/>
    </location>
</feature>
<name>A0A5S6QDU5_TRIMR</name>
<feature type="compositionally biased region" description="Polar residues" evidence="1">
    <location>
        <begin position="48"/>
        <end position="63"/>
    </location>
</feature>
<accession>A0A5S6QDU5</accession>
<dbReference type="WBParaSite" id="TMUE_1000005265.3">
    <property type="protein sequence ID" value="TMUE_1000005265.3"/>
    <property type="gene ID" value="WBGene00287855"/>
</dbReference>